<dbReference type="SFLD" id="SFLDG01082">
    <property type="entry name" value="B12-binding_domain_containing"/>
    <property type="match status" value="1"/>
</dbReference>
<dbReference type="GO" id="GO:0003824">
    <property type="term" value="F:catalytic activity"/>
    <property type="evidence" value="ECO:0007669"/>
    <property type="project" value="InterPro"/>
</dbReference>
<dbReference type="InterPro" id="IPR006638">
    <property type="entry name" value="Elp3/MiaA/NifB-like_rSAM"/>
</dbReference>
<gene>
    <name evidence="10" type="ORF">A2227_02450</name>
</gene>
<dbReference type="CDD" id="cd01335">
    <property type="entry name" value="Radical_SAM"/>
    <property type="match status" value="1"/>
</dbReference>
<keyword evidence="4" id="KW-0949">S-adenosyl-L-methionine</keyword>
<feature type="domain" description="Radical SAM core" evidence="9">
    <location>
        <begin position="189"/>
        <end position="432"/>
    </location>
</feature>
<dbReference type="Proteomes" id="UP000178367">
    <property type="component" value="Unassembled WGS sequence"/>
</dbReference>
<sequence length="511" mass="58911">MKPIKDKFVLLFNPQPTRHGRTVAPLGLLAISAYLDKDGYDIRVFHSFQKEKCAEILEYLNKAICVGITSMTGYQIIDGLNFARMVREKNKNVPIVWGGIHPTIMPLQTAEHPLVDIVVRGQGEETFYDLVKALDSGSELEKISGIVYKINGKIIETPARAAKGLNEFPALPYHILGDSIESYISKPSIYAKRQLPIITGDGCCFNCGFCYLSSPEFKRKWTAYPAERVVDEIEYLVEKYNLSGIDIRDSNFFIDKERSRKIFQGIIEKKLKIALIDVNGRVDQLVRFDEEYWRLMEAAGVKEILVGAESGDQEMLDLIKKGITPEVTLECTKKAKKYNINIINSLMTNFPPTTDDSVQIKRDLKRELNNTAELARKMFEINPLTNIMLFFYTPYPGTPLYELCLKSGFKAPQNFEDWGNNDLNTQTVPWADRNHTNKAILLNDLFVLKKITSIEYFKSRQNTKLKHYILRYSGLPTLLNWWITFRLKHKIYLFPFERILFWLSRQINKTK</sequence>
<dbReference type="InterPro" id="IPR058240">
    <property type="entry name" value="rSAM_sf"/>
</dbReference>
<dbReference type="InterPro" id="IPR006158">
    <property type="entry name" value="Cobalamin-bd"/>
</dbReference>
<dbReference type="PROSITE" id="PS51918">
    <property type="entry name" value="RADICAL_SAM"/>
    <property type="match status" value="1"/>
</dbReference>
<dbReference type="GO" id="GO:0046872">
    <property type="term" value="F:metal ion binding"/>
    <property type="evidence" value="ECO:0007669"/>
    <property type="project" value="UniProtKB-KW"/>
</dbReference>
<protein>
    <submittedName>
        <fullName evidence="10">Uncharacterized protein</fullName>
    </submittedName>
</protein>
<dbReference type="InterPro" id="IPR036724">
    <property type="entry name" value="Cobalamin-bd_sf"/>
</dbReference>
<keyword evidence="5" id="KW-0479">Metal-binding</keyword>
<dbReference type="EMBL" id="MFGB01000017">
    <property type="protein sequence ID" value="OGF26055.1"/>
    <property type="molecule type" value="Genomic_DNA"/>
</dbReference>
<dbReference type="Gene3D" id="3.80.30.20">
    <property type="entry name" value="tm_1862 like domain"/>
    <property type="match status" value="1"/>
</dbReference>
<evidence type="ECO:0000313" key="10">
    <source>
        <dbReference type="EMBL" id="OGF26055.1"/>
    </source>
</evidence>
<dbReference type="GO" id="GO:0051539">
    <property type="term" value="F:4 iron, 4 sulfur cluster binding"/>
    <property type="evidence" value="ECO:0007669"/>
    <property type="project" value="UniProtKB-KW"/>
</dbReference>
<proteinExistence type="predicted"/>
<dbReference type="PROSITE" id="PS51332">
    <property type="entry name" value="B12_BINDING"/>
    <property type="match status" value="1"/>
</dbReference>
<dbReference type="Gene3D" id="3.40.50.280">
    <property type="entry name" value="Cobalamin-binding domain"/>
    <property type="match status" value="1"/>
</dbReference>
<evidence type="ECO:0000256" key="6">
    <source>
        <dbReference type="ARBA" id="ARBA00023004"/>
    </source>
</evidence>
<dbReference type="SFLD" id="SFLDS00029">
    <property type="entry name" value="Radical_SAM"/>
    <property type="match status" value="1"/>
</dbReference>
<dbReference type="CDD" id="cd02068">
    <property type="entry name" value="radical_SAM_B12_BD"/>
    <property type="match status" value="1"/>
</dbReference>
<dbReference type="SFLD" id="SFLDG01123">
    <property type="entry name" value="methyltransferase_(Class_B)"/>
    <property type="match status" value="1"/>
</dbReference>
<dbReference type="PANTHER" id="PTHR43409">
    <property type="entry name" value="ANAEROBIC MAGNESIUM-PROTOPORPHYRIN IX MONOMETHYL ESTER CYCLASE-RELATED"/>
    <property type="match status" value="1"/>
</dbReference>
<evidence type="ECO:0000256" key="3">
    <source>
        <dbReference type="ARBA" id="ARBA00022679"/>
    </source>
</evidence>
<keyword evidence="7" id="KW-0411">Iron-sulfur</keyword>
<keyword evidence="2" id="KW-0489">Methyltransferase</keyword>
<dbReference type="GO" id="GO:0031419">
    <property type="term" value="F:cobalamin binding"/>
    <property type="evidence" value="ECO:0007669"/>
    <property type="project" value="InterPro"/>
</dbReference>
<evidence type="ECO:0000256" key="7">
    <source>
        <dbReference type="ARBA" id="ARBA00023014"/>
    </source>
</evidence>
<dbReference type="SMART" id="SM00729">
    <property type="entry name" value="Elp3"/>
    <property type="match status" value="1"/>
</dbReference>
<keyword evidence="3" id="KW-0808">Transferase</keyword>
<comment type="cofactor">
    <cofactor evidence="1">
        <name>[4Fe-4S] cluster</name>
        <dbReference type="ChEBI" id="CHEBI:49883"/>
    </cofactor>
</comment>
<reference evidence="10 11" key="1">
    <citation type="journal article" date="2016" name="Nat. Commun.">
        <title>Thousands of microbial genomes shed light on interconnected biogeochemical processes in an aquifer system.</title>
        <authorList>
            <person name="Anantharaman K."/>
            <person name="Brown C.T."/>
            <person name="Hug L.A."/>
            <person name="Sharon I."/>
            <person name="Castelle C.J."/>
            <person name="Probst A.J."/>
            <person name="Thomas B.C."/>
            <person name="Singh A."/>
            <person name="Wilkins M.J."/>
            <person name="Karaoz U."/>
            <person name="Brodie E.L."/>
            <person name="Williams K.H."/>
            <person name="Hubbard S.S."/>
            <person name="Banfield J.F."/>
        </authorList>
    </citation>
    <scope>NUCLEOTIDE SEQUENCE [LARGE SCALE GENOMIC DNA]</scope>
</reference>
<accession>A0A1F5SH85</accession>
<evidence type="ECO:0000256" key="1">
    <source>
        <dbReference type="ARBA" id="ARBA00001966"/>
    </source>
</evidence>
<name>A0A1F5SH85_9BACT</name>
<evidence type="ECO:0000256" key="5">
    <source>
        <dbReference type="ARBA" id="ARBA00022723"/>
    </source>
</evidence>
<evidence type="ECO:0000313" key="11">
    <source>
        <dbReference type="Proteomes" id="UP000178367"/>
    </source>
</evidence>
<keyword evidence="6" id="KW-0408">Iron</keyword>
<dbReference type="InterPro" id="IPR051198">
    <property type="entry name" value="BchE-like"/>
</dbReference>
<organism evidence="10 11">
    <name type="scientific">Candidatus Falkowbacteria bacterium RIFOXYA2_FULL_47_19</name>
    <dbReference type="NCBI Taxonomy" id="1797994"/>
    <lineage>
        <taxon>Bacteria</taxon>
        <taxon>Candidatus Falkowiibacteriota</taxon>
    </lineage>
</organism>
<dbReference type="Pfam" id="PF02310">
    <property type="entry name" value="B12-binding"/>
    <property type="match status" value="1"/>
</dbReference>
<dbReference type="AlphaFoldDB" id="A0A1F5SH85"/>
<dbReference type="InterPro" id="IPR023404">
    <property type="entry name" value="rSAM_horseshoe"/>
</dbReference>
<dbReference type="InterPro" id="IPR007197">
    <property type="entry name" value="rSAM"/>
</dbReference>
<dbReference type="STRING" id="1797994.A2227_02450"/>
<dbReference type="SUPFAM" id="SSF102114">
    <property type="entry name" value="Radical SAM enzymes"/>
    <property type="match status" value="1"/>
</dbReference>
<dbReference type="PANTHER" id="PTHR43409:SF7">
    <property type="entry name" value="BLL1977 PROTEIN"/>
    <property type="match status" value="1"/>
</dbReference>
<feature type="domain" description="B12-binding" evidence="8">
    <location>
        <begin position="6"/>
        <end position="141"/>
    </location>
</feature>
<evidence type="ECO:0000259" key="9">
    <source>
        <dbReference type="PROSITE" id="PS51918"/>
    </source>
</evidence>
<dbReference type="InterPro" id="IPR034466">
    <property type="entry name" value="Methyltransferase_Class_B"/>
</dbReference>
<evidence type="ECO:0000256" key="2">
    <source>
        <dbReference type="ARBA" id="ARBA00022603"/>
    </source>
</evidence>
<dbReference type="SUPFAM" id="SSF52242">
    <property type="entry name" value="Cobalamin (vitamin B12)-binding domain"/>
    <property type="match status" value="1"/>
</dbReference>
<evidence type="ECO:0000256" key="4">
    <source>
        <dbReference type="ARBA" id="ARBA00022691"/>
    </source>
</evidence>
<evidence type="ECO:0000259" key="8">
    <source>
        <dbReference type="PROSITE" id="PS51332"/>
    </source>
</evidence>
<dbReference type="Pfam" id="PF04055">
    <property type="entry name" value="Radical_SAM"/>
    <property type="match status" value="1"/>
</dbReference>
<comment type="caution">
    <text evidence="10">The sequence shown here is derived from an EMBL/GenBank/DDBJ whole genome shotgun (WGS) entry which is preliminary data.</text>
</comment>